<feature type="compositionally biased region" description="Acidic residues" evidence="1">
    <location>
        <begin position="45"/>
        <end position="57"/>
    </location>
</feature>
<dbReference type="Gene3D" id="2.20.25.240">
    <property type="match status" value="2"/>
</dbReference>
<gene>
    <name evidence="3" type="ORF">PYW07_016431</name>
</gene>
<feature type="compositionally biased region" description="Acidic residues" evidence="1">
    <location>
        <begin position="10"/>
        <end position="22"/>
    </location>
</feature>
<dbReference type="PANTHER" id="PTHR46599">
    <property type="entry name" value="PIGGYBAC TRANSPOSABLE ELEMENT-DERIVED PROTEIN 4"/>
    <property type="match status" value="1"/>
</dbReference>
<keyword evidence="4" id="KW-1185">Reference proteome</keyword>
<dbReference type="AlphaFoldDB" id="A0AAD7YJZ9"/>
<protein>
    <recommendedName>
        <fullName evidence="2">PiggyBac transposable element-derived protein domain-containing protein</fullName>
    </recommendedName>
</protein>
<dbReference type="Pfam" id="PF13843">
    <property type="entry name" value="DDE_Tnp_1_7"/>
    <property type="match status" value="1"/>
</dbReference>
<dbReference type="EMBL" id="JARGEI010000015">
    <property type="protein sequence ID" value="KAJ8718875.1"/>
    <property type="molecule type" value="Genomic_DNA"/>
</dbReference>
<dbReference type="InterPro" id="IPR029526">
    <property type="entry name" value="PGBD"/>
</dbReference>
<comment type="caution">
    <text evidence="3">The sequence shown here is derived from an EMBL/GenBank/DDBJ whole genome shotgun (WGS) entry which is preliminary data.</text>
</comment>
<evidence type="ECO:0000256" key="1">
    <source>
        <dbReference type="SAM" id="MobiDB-lite"/>
    </source>
</evidence>
<proteinExistence type="predicted"/>
<evidence type="ECO:0000313" key="3">
    <source>
        <dbReference type="EMBL" id="KAJ8718875.1"/>
    </source>
</evidence>
<dbReference type="PANTHER" id="PTHR46599:SF3">
    <property type="entry name" value="PIGGYBAC TRANSPOSABLE ELEMENT-DERIVED PROTEIN 4"/>
    <property type="match status" value="1"/>
</dbReference>
<reference evidence="3" key="1">
    <citation type="submission" date="2023-03" db="EMBL/GenBank/DDBJ databases">
        <title>Chromosome-level genomes of two armyworms, Mythimna separata and Mythimna loreyi, provide insights into the biosynthesis and reception of sex pheromones.</title>
        <authorList>
            <person name="Zhao H."/>
        </authorList>
    </citation>
    <scope>NUCLEOTIDE SEQUENCE</scope>
    <source>
        <strain evidence="3">BeijingLab</strain>
        <tissue evidence="3">Pupa</tissue>
    </source>
</reference>
<evidence type="ECO:0000313" key="4">
    <source>
        <dbReference type="Proteomes" id="UP001231518"/>
    </source>
</evidence>
<evidence type="ECO:0000259" key="2">
    <source>
        <dbReference type="Pfam" id="PF13843"/>
    </source>
</evidence>
<organism evidence="3 4">
    <name type="scientific">Mythimna separata</name>
    <name type="common">Oriental armyworm</name>
    <name type="synonym">Pseudaletia separata</name>
    <dbReference type="NCBI Taxonomy" id="271217"/>
    <lineage>
        <taxon>Eukaryota</taxon>
        <taxon>Metazoa</taxon>
        <taxon>Ecdysozoa</taxon>
        <taxon>Arthropoda</taxon>
        <taxon>Hexapoda</taxon>
        <taxon>Insecta</taxon>
        <taxon>Pterygota</taxon>
        <taxon>Neoptera</taxon>
        <taxon>Endopterygota</taxon>
        <taxon>Lepidoptera</taxon>
        <taxon>Glossata</taxon>
        <taxon>Ditrysia</taxon>
        <taxon>Noctuoidea</taxon>
        <taxon>Noctuidae</taxon>
        <taxon>Noctuinae</taxon>
        <taxon>Hadenini</taxon>
        <taxon>Mythimna</taxon>
    </lineage>
</organism>
<dbReference type="Proteomes" id="UP001231518">
    <property type="component" value="Chromosome 8"/>
</dbReference>
<feature type="domain" description="PiggyBac transposable element-derived protein" evidence="2">
    <location>
        <begin position="116"/>
        <end position="276"/>
    </location>
</feature>
<dbReference type="GO" id="GO:0008270">
    <property type="term" value="F:zinc ion binding"/>
    <property type="evidence" value="ECO:0007669"/>
    <property type="project" value="UniProtKB-KW"/>
</dbReference>
<name>A0AAD7YJZ9_MYTSE</name>
<accession>A0AAD7YJZ9</accession>
<sequence length="465" mass="54159">MLEEKKELNDFDESFEDYEEIDMHETINSPDSEEQYESIIRSQEVEEESSGDEDSGDEPLSSFTSQECSSTASHFIGKNGFLWSKSEFGRSSKTPALNIKNESRPSKPNTVQSFIDLWSNFIDTDMIATIVTNTNIKIQEHRVKFQNKNRIEVKDTDDSEILSLIGLLYYSAAFQCNNTEVSSLFAPDGTSHDIFRMVTSNRRFAQLLKYLRFENGADRQESLKANNPLAAVSYIFEKFVTNCQNNYTLGPNTCINEMLLPFRGRSRLITMVNDKQLVLYQGYTFYKQYNRKVLDKWYCTSQPRCKAYLMTDKDLSILNSNTEHTHKAKQLIESSNAKLITMVNGKQLVEYQGYTFYKQYNRKVLDKWHCTTHPRLQLITTVQDKLLLKYKGHYYSKTPYLKKRWRCINTNNCYVGVIVNNDFSIIKEPGEHCHPPKMYVETEDGKYKLVKDSPVKSCEYIVYEY</sequence>
<feature type="region of interest" description="Disordered" evidence="1">
    <location>
        <begin position="1"/>
        <end position="66"/>
    </location>
</feature>